<proteinExistence type="predicted"/>
<keyword evidence="3" id="KW-1185">Reference proteome</keyword>
<dbReference type="EMBL" id="BLLK01000051">
    <property type="protein sequence ID" value="GFH56346.1"/>
    <property type="molecule type" value="Genomic_DNA"/>
</dbReference>
<feature type="signal peptide" evidence="1">
    <location>
        <begin position="1"/>
        <end position="20"/>
    </location>
</feature>
<name>A0AAD3D415_9STRA</name>
<accession>A0AAD3D415</accession>
<dbReference type="AlphaFoldDB" id="A0AAD3D415"/>
<feature type="chain" id="PRO_5042078999" evidence="1">
    <location>
        <begin position="21"/>
        <end position="315"/>
    </location>
</feature>
<protein>
    <submittedName>
        <fullName evidence="2">Uncharacterized protein</fullName>
    </submittedName>
</protein>
<gene>
    <name evidence="2" type="ORF">CTEN210_12822</name>
</gene>
<evidence type="ECO:0000256" key="1">
    <source>
        <dbReference type="SAM" id="SignalP"/>
    </source>
</evidence>
<evidence type="ECO:0000313" key="3">
    <source>
        <dbReference type="Proteomes" id="UP001054902"/>
    </source>
</evidence>
<keyword evidence="1" id="KW-0732">Signal</keyword>
<reference evidence="2 3" key="1">
    <citation type="journal article" date="2021" name="Sci. Rep.">
        <title>The genome of the diatom Chaetoceros tenuissimus carries an ancient integrated fragment of an extant virus.</title>
        <authorList>
            <person name="Hongo Y."/>
            <person name="Kimura K."/>
            <person name="Takaki Y."/>
            <person name="Yoshida Y."/>
            <person name="Baba S."/>
            <person name="Kobayashi G."/>
            <person name="Nagasaki K."/>
            <person name="Hano T."/>
            <person name="Tomaru Y."/>
        </authorList>
    </citation>
    <scope>NUCLEOTIDE SEQUENCE [LARGE SCALE GENOMIC DNA]</scope>
    <source>
        <strain evidence="2 3">NIES-3715</strain>
    </source>
</reference>
<sequence>MLSRNKVALLLSASSLGVQAFTSTARGRSSSPLFYKDVNKDDEIYTFPNNLDLPEMTHDWKPEMPSYPQGISPFAILPDDFKETLVQNATSKSTIEELVDDIKSQAAMIEDVVENEEVVDMSITESLQEQERHELAFLQKEDINESTSTNQKTPFQYLQKLRSDLGFIQRDQTMHDISLSISNPNKVDQEPDPLEFVTTTRDRALHLVNQVYKHDTEKDNAPLSFEAYSKVKHTSASIMKERKTYHKVHPVLRKKLEQKQRIKKMYRGIHTFHMLMVLTVSKKLTERIIINYVSSVLRDCAAFDTWHNGRNEKSE</sequence>
<evidence type="ECO:0000313" key="2">
    <source>
        <dbReference type="EMBL" id="GFH56346.1"/>
    </source>
</evidence>
<comment type="caution">
    <text evidence="2">The sequence shown here is derived from an EMBL/GenBank/DDBJ whole genome shotgun (WGS) entry which is preliminary data.</text>
</comment>
<dbReference type="Proteomes" id="UP001054902">
    <property type="component" value="Unassembled WGS sequence"/>
</dbReference>
<organism evidence="2 3">
    <name type="scientific">Chaetoceros tenuissimus</name>
    <dbReference type="NCBI Taxonomy" id="426638"/>
    <lineage>
        <taxon>Eukaryota</taxon>
        <taxon>Sar</taxon>
        <taxon>Stramenopiles</taxon>
        <taxon>Ochrophyta</taxon>
        <taxon>Bacillariophyta</taxon>
        <taxon>Coscinodiscophyceae</taxon>
        <taxon>Chaetocerotophycidae</taxon>
        <taxon>Chaetocerotales</taxon>
        <taxon>Chaetocerotaceae</taxon>
        <taxon>Chaetoceros</taxon>
    </lineage>
</organism>